<sequence>MQMMPNTNLTLSAPAAAFKEALSQAGFVRDSAVHYSTYRTELEFGGGTTYVFQVPFEEQDGTLRLDGETSFFDGVSDSEVPEHVRESAKRRLIALRSRIEAIHARSYSPDRDSDRKPIPQTTRSVASAANGSMVQDFEDAKRLGQDMQRVKTGQELRQEGLVSDPIQH</sequence>
<feature type="compositionally biased region" description="Basic and acidic residues" evidence="1">
    <location>
        <begin position="138"/>
        <end position="158"/>
    </location>
</feature>
<name>A0A3G3JSP8_9BACL</name>
<keyword evidence="3" id="KW-1185">Reference proteome</keyword>
<accession>A0A3G3JSP8</accession>
<dbReference type="Proteomes" id="UP000269097">
    <property type="component" value="Chromosome"/>
</dbReference>
<protein>
    <submittedName>
        <fullName evidence="2">Uncharacterized protein</fullName>
    </submittedName>
</protein>
<proteinExistence type="predicted"/>
<feature type="compositionally biased region" description="Polar residues" evidence="1">
    <location>
        <begin position="119"/>
        <end position="133"/>
    </location>
</feature>
<feature type="region of interest" description="Disordered" evidence="1">
    <location>
        <begin position="105"/>
        <end position="168"/>
    </location>
</feature>
<organism evidence="2 3">
    <name type="scientific">Cohnella candidum</name>
    <dbReference type="NCBI Taxonomy" id="2674991"/>
    <lineage>
        <taxon>Bacteria</taxon>
        <taxon>Bacillati</taxon>
        <taxon>Bacillota</taxon>
        <taxon>Bacilli</taxon>
        <taxon>Bacillales</taxon>
        <taxon>Paenibacillaceae</taxon>
        <taxon>Cohnella</taxon>
    </lineage>
</organism>
<dbReference type="AlphaFoldDB" id="A0A3G3JSP8"/>
<dbReference type="KEGG" id="coh:EAV92_00685"/>
<reference evidence="2 3" key="1">
    <citation type="submission" date="2018-10" db="EMBL/GenBank/DDBJ databases">
        <title>Genome Sequence of Cohnella sp.</title>
        <authorList>
            <person name="Srinivasan S."/>
            <person name="Kim M.K."/>
        </authorList>
    </citation>
    <scope>NUCLEOTIDE SEQUENCE [LARGE SCALE GENOMIC DNA]</scope>
    <source>
        <strain evidence="2 3">18JY8-7</strain>
    </source>
</reference>
<evidence type="ECO:0000313" key="2">
    <source>
        <dbReference type="EMBL" id="AYQ71250.1"/>
    </source>
</evidence>
<evidence type="ECO:0000313" key="3">
    <source>
        <dbReference type="Proteomes" id="UP000269097"/>
    </source>
</evidence>
<dbReference type="EMBL" id="CP033433">
    <property type="protein sequence ID" value="AYQ71250.1"/>
    <property type="molecule type" value="Genomic_DNA"/>
</dbReference>
<evidence type="ECO:0000256" key="1">
    <source>
        <dbReference type="SAM" id="MobiDB-lite"/>
    </source>
</evidence>
<gene>
    <name evidence="2" type="ORF">EAV92_00685</name>
</gene>
<dbReference type="RefSeq" id="WP_123039314.1">
    <property type="nucleotide sequence ID" value="NZ_CP033433.1"/>
</dbReference>
<feature type="compositionally biased region" description="Basic and acidic residues" evidence="1">
    <location>
        <begin position="105"/>
        <end position="117"/>
    </location>
</feature>